<accession>A0A7S2MSM7</accession>
<proteinExistence type="predicted"/>
<evidence type="ECO:0000313" key="2">
    <source>
        <dbReference type="EMBL" id="CAD9500414.1"/>
    </source>
</evidence>
<dbReference type="EMBL" id="HBGQ01076974">
    <property type="protein sequence ID" value="CAD9500414.1"/>
    <property type="molecule type" value="Transcribed_RNA"/>
</dbReference>
<feature type="transmembrane region" description="Helical" evidence="1">
    <location>
        <begin position="140"/>
        <end position="164"/>
    </location>
</feature>
<feature type="transmembrane region" description="Helical" evidence="1">
    <location>
        <begin position="176"/>
        <end position="197"/>
    </location>
</feature>
<sequence>MDELFAGNGTFKCNVYMVDETGEAPALDVSAMIPGEATARRLSRHRSHHGRSFRFMEHHGLGKPHRLHFSGNEVCLQRRSLLRFYDFETTEMWFCYLPEHRWAACAEEIRALYLEGLLPITGAALLIFALAYIMQNQLQFLWALSWVATFCVNLELGVASVAFMLNLGLDSKMGTLVFEALALCLVVLGATVAMLPHRCHGVRDSFPTFVTWYLLSLVILPCISLDAMSYWNTFPLLVDHWPVMLGLIGFALDALKWCLLDEAGDLSGFGALSARSSLKVAPGDYEYTGMRVAEERLA</sequence>
<dbReference type="AlphaFoldDB" id="A0A7S2MSM7"/>
<feature type="transmembrane region" description="Helical" evidence="1">
    <location>
        <begin position="243"/>
        <end position="260"/>
    </location>
</feature>
<evidence type="ECO:0000256" key="1">
    <source>
        <dbReference type="SAM" id="Phobius"/>
    </source>
</evidence>
<feature type="transmembrane region" description="Helical" evidence="1">
    <location>
        <begin position="209"/>
        <end position="231"/>
    </location>
</feature>
<keyword evidence="1" id="KW-1133">Transmembrane helix</keyword>
<gene>
    <name evidence="2" type="ORF">AAND1436_LOCUS36858</name>
</gene>
<keyword evidence="1" id="KW-0472">Membrane</keyword>
<reference evidence="2" key="1">
    <citation type="submission" date="2021-01" db="EMBL/GenBank/DDBJ databases">
        <authorList>
            <person name="Corre E."/>
            <person name="Pelletier E."/>
            <person name="Niang G."/>
            <person name="Scheremetjew M."/>
            <person name="Finn R."/>
            <person name="Kale V."/>
            <person name="Holt S."/>
            <person name="Cochrane G."/>
            <person name="Meng A."/>
            <person name="Brown T."/>
            <person name="Cohen L."/>
        </authorList>
    </citation>
    <scope>NUCLEOTIDE SEQUENCE</scope>
    <source>
        <strain evidence="2">CCMP2222</strain>
    </source>
</reference>
<feature type="transmembrane region" description="Helical" evidence="1">
    <location>
        <begin position="111"/>
        <end position="133"/>
    </location>
</feature>
<organism evidence="2">
    <name type="scientific">Alexandrium andersonii</name>
    <dbReference type="NCBI Taxonomy" id="327968"/>
    <lineage>
        <taxon>Eukaryota</taxon>
        <taxon>Sar</taxon>
        <taxon>Alveolata</taxon>
        <taxon>Dinophyceae</taxon>
        <taxon>Gonyaulacales</taxon>
        <taxon>Pyrocystaceae</taxon>
        <taxon>Alexandrium</taxon>
    </lineage>
</organism>
<name>A0A7S2MSM7_9DINO</name>
<protein>
    <submittedName>
        <fullName evidence="2">Uncharacterized protein</fullName>
    </submittedName>
</protein>
<keyword evidence="1" id="KW-0812">Transmembrane</keyword>